<accession>A0A382U567</accession>
<protein>
    <submittedName>
        <fullName evidence="1">Uncharacterized protein</fullName>
    </submittedName>
</protein>
<reference evidence="1" key="1">
    <citation type="submission" date="2018-05" db="EMBL/GenBank/DDBJ databases">
        <authorList>
            <person name="Lanie J.A."/>
            <person name="Ng W.-L."/>
            <person name="Kazmierczak K.M."/>
            <person name="Andrzejewski T.M."/>
            <person name="Davidsen T.M."/>
            <person name="Wayne K.J."/>
            <person name="Tettelin H."/>
            <person name="Glass J.I."/>
            <person name="Rusch D."/>
            <person name="Podicherti R."/>
            <person name="Tsui H.-C.T."/>
            <person name="Winkler M.E."/>
        </authorList>
    </citation>
    <scope>NUCLEOTIDE SEQUENCE</scope>
</reference>
<feature type="non-terminal residue" evidence="1">
    <location>
        <position position="59"/>
    </location>
</feature>
<sequence>MTRFSVIPKWDASHSETPFRKIITCGDSCTTEVRSAIFAVKSLNLATSIKFTTASNRDI</sequence>
<gene>
    <name evidence="1" type="ORF">METZ01_LOCUS382298</name>
</gene>
<proteinExistence type="predicted"/>
<evidence type="ECO:0000313" key="1">
    <source>
        <dbReference type="EMBL" id="SVD29444.1"/>
    </source>
</evidence>
<organism evidence="1">
    <name type="scientific">marine metagenome</name>
    <dbReference type="NCBI Taxonomy" id="408172"/>
    <lineage>
        <taxon>unclassified sequences</taxon>
        <taxon>metagenomes</taxon>
        <taxon>ecological metagenomes</taxon>
    </lineage>
</organism>
<dbReference type="EMBL" id="UINC01141606">
    <property type="protein sequence ID" value="SVD29444.1"/>
    <property type="molecule type" value="Genomic_DNA"/>
</dbReference>
<dbReference type="AlphaFoldDB" id="A0A382U567"/>
<name>A0A382U567_9ZZZZ</name>